<dbReference type="OrthoDB" id="772690at2"/>
<dbReference type="EMBL" id="CP021235">
    <property type="protein sequence ID" value="ARS35744.1"/>
    <property type="molecule type" value="Genomic_DNA"/>
</dbReference>
<evidence type="ECO:0000313" key="3">
    <source>
        <dbReference type="Proteomes" id="UP000266292"/>
    </source>
</evidence>
<dbReference type="KEGG" id="pact:CA264_09985"/>
<feature type="transmembrane region" description="Helical" evidence="1">
    <location>
        <begin position="6"/>
        <end position="30"/>
    </location>
</feature>
<name>A0A1X9YSD8_9BACT</name>
<dbReference type="STRING" id="709015.GCA_000472485_02018"/>
<keyword evidence="3" id="KW-1185">Reference proteome</keyword>
<evidence type="ECO:0000256" key="1">
    <source>
        <dbReference type="SAM" id="Phobius"/>
    </source>
</evidence>
<keyword evidence="1" id="KW-0812">Transmembrane</keyword>
<evidence type="ECO:0000313" key="2">
    <source>
        <dbReference type="EMBL" id="ARS35744.1"/>
    </source>
</evidence>
<dbReference type="AlphaFoldDB" id="A0A1X9YSD8"/>
<gene>
    <name evidence="2" type="ORF">CA264_09985</name>
</gene>
<reference evidence="3" key="1">
    <citation type="submission" date="2017-05" db="EMBL/GenBank/DDBJ databases">
        <authorList>
            <person name="Ray J."/>
            <person name="Price M."/>
            <person name="Deutschbauer A."/>
        </authorList>
    </citation>
    <scope>NUCLEOTIDE SEQUENCE [LARGE SCALE GENOMIC DNA]</scope>
    <source>
        <strain evidence="3">DSM 19842</strain>
    </source>
</reference>
<protein>
    <submittedName>
        <fullName evidence="2">Uncharacterized protein</fullName>
    </submittedName>
</protein>
<organism evidence="2 3">
    <name type="scientific">Pontibacter actiniarum</name>
    <dbReference type="NCBI Taxonomy" id="323450"/>
    <lineage>
        <taxon>Bacteria</taxon>
        <taxon>Pseudomonadati</taxon>
        <taxon>Bacteroidota</taxon>
        <taxon>Cytophagia</taxon>
        <taxon>Cytophagales</taxon>
        <taxon>Hymenobacteraceae</taxon>
        <taxon>Pontibacter</taxon>
    </lineage>
</organism>
<dbReference type="Proteomes" id="UP000266292">
    <property type="component" value="Chromosome"/>
</dbReference>
<keyword evidence="1" id="KW-0472">Membrane</keyword>
<sequence length="159" mass="17169">MLNGISWSMYLASAGGLLALYYLALVLWLYRHRMQRLLQAGRQPAPTLAGVPGGSGGNDLSYEELTKVASQIRHGILTEAGKNASKPDLLRRIHAVLASRGGLRQPASRGALNQYIVQQAHMLSGVSFTEAELEQAWIGLFSEEGTVAEAKPDVSQVNP</sequence>
<accession>A0A1X9YSD8</accession>
<proteinExistence type="predicted"/>
<keyword evidence="1" id="KW-1133">Transmembrane helix</keyword>
<dbReference type="RefSeq" id="WP_025606813.1">
    <property type="nucleotide sequence ID" value="NZ_CP021235.1"/>
</dbReference>